<dbReference type="Proteomes" id="UP001457282">
    <property type="component" value="Unassembled WGS sequence"/>
</dbReference>
<evidence type="ECO:0000313" key="2">
    <source>
        <dbReference type="EMBL" id="KAK9920719.1"/>
    </source>
</evidence>
<protein>
    <submittedName>
        <fullName evidence="2">Uncharacterized protein</fullName>
    </submittedName>
</protein>
<evidence type="ECO:0000313" key="3">
    <source>
        <dbReference type="Proteomes" id="UP001457282"/>
    </source>
</evidence>
<name>A0AAW1W9U2_RUBAR</name>
<sequence length="77" mass="8602">MMPKPPVQRHRLTSVNLATSSAPIHSNVSLYRSQAPVVTTDPNFGICNVELTPSSPTQNHHKLHNHPLISNHHRQLL</sequence>
<evidence type="ECO:0000256" key="1">
    <source>
        <dbReference type="SAM" id="MobiDB-lite"/>
    </source>
</evidence>
<gene>
    <name evidence="2" type="ORF">M0R45_029265</name>
</gene>
<feature type="compositionally biased region" description="Basic residues" evidence="1">
    <location>
        <begin position="59"/>
        <end position="77"/>
    </location>
</feature>
<keyword evidence="3" id="KW-1185">Reference proteome</keyword>
<feature type="region of interest" description="Disordered" evidence="1">
    <location>
        <begin position="55"/>
        <end position="77"/>
    </location>
</feature>
<accession>A0AAW1W9U2</accession>
<dbReference type="EMBL" id="JBEDUW010000006">
    <property type="protein sequence ID" value="KAK9920719.1"/>
    <property type="molecule type" value="Genomic_DNA"/>
</dbReference>
<proteinExistence type="predicted"/>
<dbReference type="AlphaFoldDB" id="A0AAW1W9U2"/>
<reference evidence="2 3" key="1">
    <citation type="journal article" date="2023" name="G3 (Bethesda)">
        <title>A chromosome-length genome assembly and annotation of blackberry (Rubus argutus, cv. 'Hillquist').</title>
        <authorList>
            <person name="Bruna T."/>
            <person name="Aryal R."/>
            <person name="Dudchenko O."/>
            <person name="Sargent D.J."/>
            <person name="Mead D."/>
            <person name="Buti M."/>
            <person name="Cavallini A."/>
            <person name="Hytonen T."/>
            <person name="Andres J."/>
            <person name="Pham M."/>
            <person name="Weisz D."/>
            <person name="Mascagni F."/>
            <person name="Usai G."/>
            <person name="Natali L."/>
            <person name="Bassil N."/>
            <person name="Fernandez G.E."/>
            <person name="Lomsadze A."/>
            <person name="Armour M."/>
            <person name="Olukolu B."/>
            <person name="Poorten T."/>
            <person name="Britton C."/>
            <person name="Davik J."/>
            <person name="Ashrafi H."/>
            <person name="Aiden E.L."/>
            <person name="Borodovsky M."/>
            <person name="Worthington M."/>
        </authorList>
    </citation>
    <scope>NUCLEOTIDE SEQUENCE [LARGE SCALE GENOMIC DNA]</scope>
    <source>
        <strain evidence="2">PI 553951</strain>
    </source>
</reference>
<organism evidence="2 3">
    <name type="scientific">Rubus argutus</name>
    <name type="common">Southern blackberry</name>
    <dbReference type="NCBI Taxonomy" id="59490"/>
    <lineage>
        <taxon>Eukaryota</taxon>
        <taxon>Viridiplantae</taxon>
        <taxon>Streptophyta</taxon>
        <taxon>Embryophyta</taxon>
        <taxon>Tracheophyta</taxon>
        <taxon>Spermatophyta</taxon>
        <taxon>Magnoliopsida</taxon>
        <taxon>eudicotyledons</taxon>
        <taxon>Gunneridae</taxon>
        <taxon>Pentapetalae</taxon>
        <taxon>rosids</taxon>
        <taxon>fabids</taxon>
        <taxon>Rosales</taxon>
        <taxon>Rosaceae</taxon>
        <taxon>Rosoideae</taxon>
        <taxon>Rosoideae incertae sedis</taxon>
        <taxon>Rubus</taxon>
    </lineage>
</organism>
<comment type="caution">
    <text evidence="2">The sequence shown here is derived from an EMBL/GenBank/DDBJ whole genome shotgun (WGS) entry which is preliminary data.</text>
</comment>